<dbReference type="RefSeq" id="WP_159149721.1">
    <property type="nucleotide sequence ID" value="NZ_CP015449.1"/>
</dbReference>
<evidence type="ECO:0000313" key="1">
    <source>
        <dbReference type="EMBL" id="AWH93539.1"/>
    </source>
</evidence>
<dbReference type="InterPro" id="IPR029058">
    <property type="entry name" value="AB_hydrolase_fold"/>
</dbReference>
<gene>
    <name evidence="1" type="ORF">A6035_16690</name>
</gene>
<sequence length="147" mass="16384">MGLGSVWRGSTAFFNSQAFDMFCQVGIRDEVEHFLRTVGCGACNQVLAGSQFFHDLWRTGTPYHPDVRYTNILTHYDEIVTPFTSGYVEGPNAQNYVVQDFCAQDYSEHVSIVTDPVARDLVLNALDPDNPRPVGCVFVPPITPLHS</sequence>
<dbReference type="EMBL" id="CP015449">
    <property type="protein sequence ID" value="AWH93539.1"/>
    <property type="molecule type" value="Genomic_DNA"/>
</dbReference>
<organism evidence="1 2">
    <name type="scientific">Dietzia lutea</name>
    <dbReference type="NCBI Taxonomy" id="546160"/>
    <lineage>
        <taxon>Bacteria</taxon>
        <taxon>Bacillati</taxon>
        <taxon>Actinomycetota</taxon>
        <taxon>Actinomycetes</taxon>
        <taxon>Mycobacteriales</taxon>
        <taxon>Dietziaceae</taxon>
        <taxon>Dietzia</taxon>
    </lineage>
</organism>
<reference evidence="1 2" key="1">
    <citation type="submission" date="2016-04" db="EMBL/GenBank/DDBJ databases">
        <title>Complete genome sequence of Dietzia lutea YIM 80766T, a strain isolated from desert soil in Egypt.</title>
        <authorList>
            <person name="Zhao J."/>
            <person name="Hu B."/>
            <person name="Geng S."/>
            <person name="Nie Y."/>
            <person name="Tang Y."/>
        </authorList>
    </citation>
    <scope>NUCLEOTIDE SEQUENCE [LARGE SCALE GENOMIC DNA]</scope>
    <source>
        <strain evidence="1 2">YIM 80766</strain>
    </source>
</reference>
<dbReference type="Gene3D" id="3.40.50.1820">
    <property type="entry name" value="alpha/beta hydrolase"/>
    <property type="match status" value="1"/>
</dbReference>
<dbReference type="Proteomes" id="UP000244928">
    <property type="component" value="Chromosome"/>
</dbReference>
<keyword evidence="2" id="KW-1185">Reference proteome</keyword>
<protein>
    <submittedName>
        <fullName evidence="1">Uncharacterized protein</fullName>
    </submittedName>
</protein>
<dbReference type="AlphaFoldDB" id="A0A2S1RB67"/>
<dbReference type="OrthoDB" id="8871309at2"/>
<evidence type="ECO:0000313" key="2">
    <source>
        <dbReference type="Proteomes" id="UP000244928"/>
    </source>
</evidence>
<dbReference type="KEGG" id="dlu:A6035_16690"/>
<accession>A0A2S1RB67</accession>
<proteinExistence type="predicted"/>
<name>A0A2S1RB67_9ACTN</name>